<gene>
    <name evidence="4" type="ORF">SCD92_08850</name>
</gene>
<dbReference type="InterPro" id="IPR050300">
    <property type="entry name" value="GDXG_lipolytic_enzyme"/>
</dbReference>
<dbReference type="SUPFAM" id="SSF53474">
    <property type="entry name" value="alpha/beta-Hydrolases"/>
    <property type="match status" value="1"/>
</dbReference>
<proteinExistence type="predicted"/>
<protein>
    <submittedName>
        <fullName evidence="4">Alpha/beta hydrolase</fullName>
    </submittedName>
</protein>
<feature type="signal peptide" evidence="2">
    <location>
        <begin position="1"/>
        <end position="19"/>
    </location>
</feature>
<reference evidence="4 5" key="1">
    <citation type="submission" date="2023-11" db="EMBL/GenBank/DDBJ databases">
        <title>Gilvimarinus fulvus sp. nov., isolated from the surface of Kelp.</title>
        <authorList>
            <person name="Sun Y.Y."/>
            <person name="Gong Y."/>
            <person name="Du Z.J."/>
        </authorList>
    </citation>
    <scope>NUCLEOTIDE SEQUENCE [LARGE SCALE GENOMIC DNA]</scope>
    <source>
        <strain evidence="4 5">SDUM040013</strain>
    </source>
</reference>
<dbReference type="RefSeq" id="WP_302722837.1">
    <property type="nucleotide sequence ID" value="NZ_JAULRU010000570.1"/>
</dbReference>
<dbReference type="InterPro" id="IPR029058">
    <property type="entry name" value="AB_hydrolase_fold"/>
</dbReference>
<evidence type="ECO:0000313" key="5">
    <source>
        <dbReference type="Proteomes" id="UP001273505"/>
    </source>
</evidence>
<name>A0ABU4RX43_9GAMM</name>
<keyword evidence="2" id="KW-0732">Signal</keyword>
<evidence type="ECO:0000259" key="3">
    <source>
        <dbReference type="Pfam" id="PF20434"/>
    </source>
</evidence>
<keyword evidence="5" id="KW-1185">Reference proteome</keyword>
<organism evidence="4 5">
    <name type="scientific">Gilvimarinus gilvus</name>
    <dbReference type="NCBI Taxonomy" id="3058038"/>
    <lineage>
        <taxon>Bacteria</taxon>
        <taxon>Pseudomonadati</taxon>
        <taxon>Pseudomonadota</taxon>
        <taxon>Gammaproteobacteria</taxon>
        <taxon>Cellvibrionales</taxon>
        <taxon>Cellvibrionaceae</taxon>
        <taxon>Gilvimarinus</taxon>
    </lineage>
</organism>
<evidence type="ECO:0000256" key="1">
    <source>
        <dbReference type="ARBA" id="ARBA00022801"/>
    </source>
</evidence>
<feature type="chain" id="PRO_5046590308" evidence="2">
    <location>
        <begin position="20"/>
        <end position="315"/>
    </location>
</feature>
<sequence length="315" mass="34973">MPKLVLVILLLCCYSTAIANSYTAENTLKKLISDYPFISIASAKPPTSVAVHKDLTYVTYGDRSLQLDLYQPSSLNEARPLVILVHGGGWQAGYRTHLTPIAIELAKAGYNAATISYRLATEALYPAAIHDAKAAIRWLRAHAVDFHLDEQKFAIAGSSAGGQIASLTGATNGLDKFDPQAQQSSVSSDVQLIINIDGLSDFTSAKARKYEDAPRDKPTSAVLWLGGHYAEQTENWHEASPIFYANEYTPPMLFIASGRTRFYVGREEMIRRLNQYNIHTEVVTFAETPHSFWLFDPWMKPAADVIVEFLDKELE</sequence>
<dbReference type="PANTHER" id="PTHR48081">
    <property type="entry name" value="AB HYDROLASE SUPERFAMILY PROTEIN C4A8.06C"/>
    <property type="match status" value="1"/>
</dbReference>
<keyword evidence="1 4" id="KW-0378">Hydrolase</keyword>
<dbReference type="Proteomes" id="UP001273505">
    <property type="component" value="Unassembled WGS sequence"/>
</dbReference>
<dbReference type="InterPro" id="IPR049492">
    <property type="entry name" value="BD-FAE-like_dom"/>
</dbReference>
<evidence type="ECO:0000256" key="2">
    <source>
        <dbReference type="SAM" id="SignalP"/>
    </source>
</evidence>
<comment type="caution">
    <text evidence="4">The sequence shown here is derived from an EMBL/GenBank/DDBJ whole genome shotgun (WGS) entry which is preliminary data.</text>
</comment>
<dbReference type="Gene3D" id="3.40.50.1820">
    <property type="entry name" value="alpha/beta hydrolase"/>
    <property type="match status" value="1"/>
</dbReference>
<accession>A0ABU4RX43</accession>
<dbReference type="Pfam" id="PF20434">
    <property type="entry name" value="BD-FAE"/>
    <property type="match status" value="1"/>
</dbReference>
<dbReference type="GO" id="GO:0016787">
    <property type="term" value="F:hydrolase activity"/>
    <property type="evidence" value="ECO:0007669"/>
    <property type="project" value="UniProtKB-KW"/>
</dbReference>
<dbReference type="EMBL" id="JAXAFO010000012">
    <property type="protein sequence ID" value="MDX6849466.1"/>
    <property type="molecule type" value="Genomic_DNA"/>
</dbReference>
<feature type="domain" description="BD-FAE-like" evidence="3">
    <location>
        <begin position="67"/>
        <end position="255"/>
    </location>
</feature>
<evidence type="ECO:0000313" key="4">
    <source>
        <dbReference type="EMBL" id="MDX6849466.1"/>
    </source>
</evidence>